<name>A0A437MM74_9PROT</name>
<feature type="transmembrane region" description="Helical" evidence="1">
    <location>
        <begin position="17"/>
        <end position="35"/>
    </location>
</feature>
<proteinExistence type="predicted"/>
<dbReference type="EMBL" id="SACL01000001">
    <property type="protein sequence ID" value="RVT98706.1"/>
    <property type="molecule type" value="Genomic_DNA"/>
</dbReference>
<reference evidence="2 3" key="1">
    <citation type="submission" date="2019-01" db="EMBL/GenBank/DDBJ databases">
        <authorList>
            <person name="Chen W.-M."/>
        </authorList>
    </citation>
    <scope>NUCLEOTIDE SEQUENCE [LARGE SCALE GENOMIC DNA]</scope>
    <source>
        <strain evidence="2 3">CCP-6</strain>
    </source>
</reference>
<accession>A0A437MM74</accession>
<keyword evidence="1" id="KW-1133">Transmembrane helix</keyword>
<keyword evidence="1" id="KW-0812">Transmembrane</keyword>
<evidence type="ECO:0000313" key="2">
    <source>
        <dbReference type="EMBL" id="RVT98706.1"/>
    </source>
</evidence>
<organism evidence="2 3">
    <name type="scientific">Rhodovarius crocodyli</name>
    <dbReference type="NCBI Taxonomy" id="1979269"/>
    <lineage>
        <taxon>Bacteria</taxon>
        <taxon>Pseudomonadati</taxon>
        <taxon>Pseudomonadota</taxon>
        <taxon>Alphaproteobacteria</taxon>
        <taxon>Acetobacterales</taxon>
        <taxon>Roseomonadaceae</taxon>
        <taxon>Rhodovarius</taxon>
    </lineage>
</organism>
<comment type="caution">
    <text evidence="2">The sequence shown here is derived from an EMBL/GenBank/DDBJ whole genome shotgun (WGS) entry which is preliminary data.</text>
</comment>
<evidence type="ECO:0000256" key="1">
    <source>
        <dbReference type="SAM" id="Phobius"/>
    </source>
</evidence>
<keyword evidence="3" id="KW-1185">Reference proteome</keyword>
<protein>
    <recommendedName>
        <fullName evidence="4">Polysaccharide chain length determinant N-terminal domain-containing protein</fullName>
    </recommendedName>
</protein>
<dbReference type="AlphaFoldDB" id="A0A437MM74"/>
<dbReference type="RefSeq" id="WP_127785178.1">
    <property type="nucleotide sequence ID" value="NZ_SACL01000001.1"/>
</dbReference>
<evidence type="ECO:0008006" key="4">
    <source>
        <dbReference type="Google" id="ProtNLM"/>
    </source>
</evidence>
<dbReference type="OrthoDB" id="7279383at2"/>
<keyword evidence="1" id="KW-0472">Membrane</keyword>
<feature type="transmembrane region" description="Helical" evidence="1">
    <location>
        <begin position="250"/>
        <end position="272"/>
    </location>
</feature>
<evidence type="ECO:0000313" key="3">
    <source>
        <dbReference type="Proteomes" id="UP000282957"/>
    </source>
</evidence>
<gene>
    <name evidence="2" type="ORF">EOD42_00925</name>
</gene>
<sequence length="298" mass="32465">MPLEELLRRVWGWRWRLLLAAVLLYAGLAAIVWNWPRSYVAAMDVAPAETTSMATSALLSPVPLMQAGLLDSRPGGNFAVYLSALTSAEAAAMLVRDTPLLEQMTARRGEGAMGAIRRALDLRIQADLDDVRGFLDRSLATDQDGAAMTWSVKLPWRDRALALDMLRRLHDFAEAKVRADLLRLAQGRVEALTARIAQERDLYQRGSLFDLLAQQQRAALVIGADAVVAARLVSAPMVEIRPSVPNRPMLLALLGVAVPGFVLVVGLCVALLRGPAPPPWMPALPRRQGTRARTGVDA</sequence>
<dbReference type="Proteomes" id="UP000282957">
    <property type="component" value="Unassembled WGS sequence"/>
</dbReference>